<feature type="transmembrane region" description="Helical" evidence="11">
    <location>
        <begin position="79"/>
        <end position="96"/>
    </location>
</feature>
<evidence type="ECO:0000256" key="9">
    <source>
        <dbReference type="ARBA" id="ARBA00023136"/>
    </source>
</evidence>
<dbReference type="GO" id="GO:0005471">
    <property type="term" value="F:ATP:ADP antiporter activity"/>
    <property type="evidence" value="ECO:0007669"/>
    <property type="project" value="InterPro"/>
</dbReference>
<feature type="transmembrane region" description="Helical" evidence="11">
    <location>
        <begin position="42"/>
        <end position="59"/>
    </location>
</feature>
<dbReference type="Proteomes" id="UP000033671">
    <property type="component" value="Unassembled WGS sequence"/>
</dbReference>
<keyword evidence="3 11" id="KW-0813">Transport</keyword>
<evidence type="ECO:0000256" key="10">
    <source>
        <dbReference type="ARBA" id="ARBA00024792"/>
    </source>
</evidence>
<keyword evidence="9 11" id="KW-0472">Membrane</keyword>
<evidence type="ECO:0000256" key="6">
    <source>
        <dbReference type="ARBA" id="ARBA00022741"/>
    </source>
</evidence>
<dbReference type="PANTHER" id="PTHR31187">
    <property type="match status" value="1"/>
</dbReference>
<keyword evidence="7 11" id="KW-0067">ATP-binding</keyword>
<evidence type="ECO:0000256" key="3">
    <source>
        <dbReference type="ARBA" id="ARBA00022448"/>
    </source>
</evidence>
<feature type="transmembrane region" description="Helical" evidence="11">
    <location>
        <begin position="295"/>
        <end position="313"/>
    </location>
</feature>
<dbReference type="GO" id="GO:0005524">
    <property type="term" value="F:ATP binding"/>
    <property type="evidence" value="ECO:0007669"/>
    <property type="project" value="UniProtKB-KW"/>
</dbReference>
<evidence type="ECO:0000256" key="7">
    <source>
        <dbReference type="ARBA" id="ARBA00022840"/>
    </source>
</evidence>
<protein>
    <recommendedName>
        <fullName evidence="11">ADP,ATP carrier protein</fullName>
    </recommendedName>
</protein>
<comment type="function">
    <text evidence="10 11">Provides the rickettsial cell with host ATP in exchange for rickettsial ADP. This is an obligate exchange system. This energy acquiring activity is an important component of rickettsial parasitism.</text>
</comment>
<feature type="transmembrane region" description="Helical" evidence="11">
    <location>
        <begin position="108"/>
        <end position="130"/>
    </location>
</feature>
<keyword evidence="5 11" id="KW-0812">Transmembrane</keyword>
<evidence type="ECO:0000256" key="1">
    <source>
        <dbReference type="ARBA" id="ARBA00004651"/>
    </source>
</evidence>
<keyword evidence="6 11" id="KW-0547">Nucleotide-binding</keyword>
<evidence type="ECO:0000256" key="8">
    <source>
        <dbReference type="ARBA" id="ARBA00022989"/>
    </source>
</evidence>
<evidence type="ECO:0000313" key="12">
    <source>
        <dbReference type="EMBL" id="KJV73567.1"/>
    </source>
</evidence>
<gene>
    <name evidence="12" type="ORF">OTSTA716_1568</name>
</gene>
<evidence type="ECO:0000256" key="4">
    <source>
        <dbReference type="ARBA" id="ARBA00022475"/>
    </source>
</evidence>
<proteinExistence type="inferred from homology"/>
<evidence type="ECO:0000256" key="5">
    <source>
        <dbReference type="ARBA" id="ARBA00022692"/>
    </source>
</evidence>
<organism evidence="12 13">
    <name type="scientific">Orientia tsutsugamushi str. TA716</name>
    <dbReference type="NCBI Taxonomy" id="1359175"/>
    <lineage>
        <taxon>Bacteria</taxon>
        <taxon>Pseudomonadati</taxon>
        <taxon>Pseudomonadota</taxon>
        <taxon>Alphaproteobacteria</taxon>
        <taxon>Rickettsiales</taxon>
        <taxon>Rickettsiaceae</taxon>
        <taxon>Rickettsieae</taxon>
        <taxon>Orientia</taxon>
    </lineage>
</organism>
<feature type="transmembrane region" description="Helical" evidence="11">
    <location>
        <begin position="365"/>
        <end position="386"/>
    </location>
</feature>
<dbReference type="EMBL" id="LAOA01000074">
    <property type="protein sequence ID" value="KJV73567.1"/>
    <property type="molecule type" value="Genomic_DNA"/>
</dbReference>
<comment type="subcellular location">
    <subcellularLocation>
        <location evidence="1">Cell membrane</location>
        <topology evidence="1">Multi-pass membrane protein</topology>
    </subcellularLocation>
    <subcellularLocation>
        <location evidence="11">Membrane</location>
        <topology evidence="11">Multi-pass membrane protein</topology>
    </subcellularLocation>
</comment>
<comment type="similarity">
    <text evidence="2 11">Belongs to the ADP/ATP translocase tlc family.</text>
</comment>
<feature type="transmembrane region" description="Helical" evidence="11">
    <location>
        <begin position="333"/>
        <end position="353"/>
    </location>
</feature>
<dbReference type="RefSeq" id="WP_045917333.1">
    <property type="nucleotide sequence ID" value="NZ_LAOA01000074.1"/>
</dbReference>
<dbReference type="PANTHER" id="PTHR31187:SF1">
    <property type="entry name" value="ADP,ATP CARRIER PROTEIN 1"/>
    <property type="match status" value="1"/>
</dbReference>
<feature type="transmembrane region" description="Helical" evidence="11">
    <location>
        <begin position="198"/>
        <end position="219"/>
    </location>
</feature>
<keyword evidence="8 11" id="KW-1133">Transmembrane helix</keyword>
<dbReference type="PATRIC" id="fig|1359175.3.peg.2737"/>
<dbReference type="AlphaFoldDB" id="A0A0F3P0Z7"/>
<feature type="transmembrane region" description="Helical" evidence="11">
    <location>
        <begin position="239"/>
        <end position="267"/>
    </location>
</feature>
<sequence>MNPYYLLCYLLSWATIRSSISFNLSKIFNHIWPVHRCELPRFLLMTALMFCILLIQNLIRALKDSIVITMIGAETTSFLKIWGVLPAACLMTIIYIKLVNVVKNEKVFYIILLTFLTFFFVFGFIIFPNYQYLHLNDQSIQALVSKFPHFRWIILMLAKWSFSLFYIISELWPNAVFALLYWQFVNMVTTVEQSRRFYVLFSLFGQTGLYISGTLISFLPSMSNYFITHYDLQCSKTTVYIQIVISIVLLLGSLSMLIFAILNAYIIKIDDVSFKFKSNKMSILDGIKTALESRYIRLIITLLICYGVAINLVEAPWKYKAATLYQTPEEYNAFVGSYLSYTGVCTILFVLVGSNIVRYFGWKTAAMITPIMLFSTGTIFFITSSFNTSFPLFELICPAIDPLSIAITTGATLNILTKSSKYTFFDSTKEMAYVPLDNELKSKGKATADVMGIKLGKSASALIQSLTFTLIPTATYQSITPYLMFIFIIICIVWMWVIRELNKEYLKLIS</sequence>
<dbReference type="InterPro" id="IPR004667">
    <property type="entry name" value="ADP_ATP_car_bac_type"/>
</dbReference>
<evidence type="ECO:0000313" key="13">
    <source>
        <dbReference type="Proteomes" id="UP000033671"/>
    </source>
</evidence>
<keyword evidence="4" id="KW-1003">Cell membrane</keyword>
<dbReference type="GO" id="GO:0005886">
    <property type="term" value="C:plasma membrane"/>
    <property type="evidence" value="ECO:0007669"/>
    <property type="project" value="UniProtKB-SubCell"/>
</dbReference>
<evidence type="ECO:0000256" key="2">
    <source>
        <dbReference type="ARBA" id="ARBA00007127"/>
    </source>
</evidence>
<comment type="caution">
    <text evidence="12">The sequence shown here is derived from an EMBL/GenBank/DDBJ whole genome shotgun (WGS) entry which is preliminary data.</text>
</comment>
<feature type="transmembrane region" description="Helical" evidence="11">
    <location>
        <begin position="479"/>
        <end position="498"/>
    </location>
</feature>
<accession>A0A0F3P0Z7</accession>
<reference evidence="12 13" key="1">
    <citation type="submission" date="2015-01" db="EMBL/GenBank/DDBJ databases">
        <title>Genome Sequencing of Rickettsiales.</title>
        <authorList>
            <person name="Daugherty S.C."/>
            <person name="Su Q."/>
            <person name="Abolude K."/>
            <person name="Beier-Sexton M."/>
            <person name="Carlyon J.A."/>
            <person name="Carter R."/>
            <person name="Day N.P."/>
            <person name="Dumler S.J."/>
            <person name="Dyachenko V."/>
            <person name="Godinez A."/>
            <person name="Kurtti T.J."/>
            <person name="Lichay M."/>
            <person name="Mullins K.E."/>
            <person name="Ott S."/>
            <person name="Pappas-Brown V."/>
            <person name="Paris D.H."/>
            <person name="Patel P."/>
            <person name="Richards A.L."/>
            <person name="Sadzewicz L."/>
            <person name="Sears K."/>
            <person name="Seidman D."/>
            <person name="Sengamalay N."/>
            <person name="Stenos J."/>
            <person name="Tallon L.J."/>
            <person name="Vincent G."/>
            <person name="Fraser C.M."/>
            <person name="Munderloh U."/>
            <person name="Dunning-Hotopp J.C."/>
        </authorList>
    </citation>
    <scope>NUCLEOTIDE SEQUENCE [LARGE SCALE GENOMIC DNA]</scope>
    <source>
        <strain evidence="12 13">TA716</strain>
    </source>
</reference>
<name>A0A0F3P0Z7_ORITS</name>
<dbReference type="Pfam" id="PF03219">
    <property type="entry name" value="TLC"/>
    <property type="match status" value="1"/>
</dbReference>
<evidence type="ECO:0000256" key="11">
    <source>
        <dbReference type="RuleBase" id="RU363121"/>
    </source>
</evidence>
<dbReference type="NCBIfam" id="TIGR00769">
    <property type="entry name" value="AAA"/>
    <property type="match status" value="1"/>
</dbReference>